<feature type="transmembrane region" description="Helical" evidence="1">
    <location>
        <begin position="38"/>
        <end position="57"/>
    </location>
</feature>
<sequence length="114" mass="13032">MHASAMGPVDLCLGIGPVRFVESLAFWKVWRTDHDFRVYAAIGYTGSVLSFFPFLMLVSISTYVSGSLLSVLLLFYFFLCLSSTLRGRIWVYVIQHLVRVWSIFDLLHCGIGFW</sequence>
<name>A0AAN6NX11_9PEZI</name>
<reference evidence="2" key="1">
    <citation type="journal article" date="2023" name="Mol. Phylogenet. Evol.">
        <title>Genome-scale phylogeny and comparative genomics of the fungal order Sordariales.</title>
        <authorList>
            <person name="Hensen N."/>
            <person name="Bonometti L."/>
            <person name="Westerberg I."/>
            <person name="Brannstrom I.O."/>
            <person name="Guillou S."/>
            <person name="Cros-Aarteil S."/>
            <person name="Calhoun S."/>
            <person name="Haridas S."/>
            <person name="Kuo A."/>
            <person name="Mondo S."/>
            <person name="Pangilinan J."/>
            <person name="Riley R."/>
            <person name="LaButti K."/>
            <person name="Andreopoulos B."/>
            <person name="Lipzen A."/>
            <person name="Chen C."/>
            <person name="Yan M."/>
            <person name="Daum C."/>
            <person name="Ng V."/>
            <person name="Clum A."/>
            <person name="Steindorff A."/>
            <person name="Ohm R.A."/>
            <person name="Martin F."/>
            <person name="Silar P."/>
            <person name="Natvig D.O."/>
            <person name="Lalanne C."/>
            <person name="Gautier V."/>
            <person name="Ament-Velasquez S.L."/>
            <person name="Kruys A."/>
            <person name="Hutchinson M.I."/>
            <person name="Powell A.J."/>
            <person name="Barry K."/>
            <person name="Miller A.N."/>
            <person name="Grigoriev I.V."/>
            <person name="Debuchy R."/>
            <person name="Gladieux P."/>
            <person name="Hiltunen Thoren M."/>
            <person name="Johannesson H."/>
        </authorList>
    </citation>
    <scope>NUCLEOTIDE SEQUENCE</scope>
    <source>
        <strain evidence="2">CBS 626.80</strain>
    </source>
</reference>
<evidence type="ECO:0000313" key="3">
    <source>
        <dbReference type="Proteomes" id="UP001303222"/>
    </source>
</evidence>
<feature type="transmembrane region" description="Helical" evidence="1">
    <location>
        <begin position="63"/>
        <end position="82"/>
    </location>
</feature>
<reference evidence="2" key="2">
    <citation type="submission" date="2023-06" db="EMBL/GenBank/DDBJ databases">
        <authorList>
            <consortium name="Lawrence Berkeley National Laboratory"/>
            <person name="Mondo S.J."/>
            <person name="Hensen N."/>
            <person name="Bonometti L."/>
            <person name="Westerberg I."/>
            <person name="Brannstrom I.O."/>
            <person name="Guillou S."/>
            <person name="Cros-Aarteil S."/>
            <person name="Calhoun S."/>
            <person name="Haridas S."/>
            <person name="Kuo A."/>
            <person name="Pangilinan J."/>
            <person name="Riley R."/>
            <person name="Labutti K."/>
            <person name="Andreopoulos B."/>
            <person name="Lipzen A."/>
            <person name="Chen C."/>
            <person name="Yanf M."/>
            <person name="Daum C."/>
            <person name="Ng V."/>
            <person name="Clum A."/>
            <person name="Steindorff A."/>
            <person name="Ohm R."/>
            <person name="Martin F."/>
            <person name="Silar P."/>
            <person name="Natvig D."/>
            <person name="Lalanne C."/>
            <person name="Gautier V."/>
            <person name="Ament-Velasquez S.L."/>
            <person name="Kruys A."/>
            <person name="Hutchinson M.I."/>
            <person name="Powell A.J."/>
            <person name="Barry K."/>
            <person name="Miller A.N."/>
            <person name="Grigoriev I.V."/>
            <person name="Debuchy R."/>
            <person name="Gladieux P."/>
            <person name="Thoren M.H."/>
            <person name="Johannesson H."/>
        </authorList>
    </citation>
    <scope>NUCLEOTIDE SEQUENCE</scope>
    <source>
        <strain evidence="2">CBS 626.80</strain>
    </source>
</reference>
<proteinExistence type="predicted"/>
<keyword evidence="1" id="KW-0812">Transmembrane</keyword>
<comment type="caution">
    <text evidence="2">The sequence shown here is derived from an EMBL/GenBank/DDBJ whole genome shotgun (WGS) entry which is preliminary data.</text>
</comment>
<evidence type="ECO:0000313" key="2">
    <source>
        <dbReference type="EMBL" id="KAK3953619.1"/>
    </source>
</evidence>
<keyword evidence="3" id="KW-1185">Reference proteome</keyword>
<dbReference type="EMBL" id="MU859102">
    <property type="protein sequence ID" value="KAK3953619.1"/>
    <property type="molecule type" value="Genomic_DNA"/>
</dbReference>
<keyword evidence="1" id="KW-0472">Membrane</keyword>
<protein>
    <submittedName>
        <fullName evidence="2">Uncharacterized protein</fullName>
    </submittedName>
</protein>
<gene>
    <name evidence="2" type="ORF">QBC32DRAFT_113954</name>
</gene>
<keyword evidence="1" id="KW-1133">Transmembrane helix</keyword>
<dbReference type="Proteomes" id="UP001303222">
    <property type="component" value="Unassembled WGS sequence"/>
</dbReference>
<dbReference type="AlphaFoldDB" id="A0AAN6NX11"/>
<evidence type="ECO:0000256" key="1">
    <source>
        <dbReference type="SAM" id="Phobius"/>
    </source>
</evidence>
<accession>A0AAN6NX11</accession>
<organism evidence="2 3">
    <name type="scientific">Pseudoneurospora amorphoporcata</name>
    <dbReference type="NCBI Taxonomy" id="241081"/>
    <lineage>
        <taxon>Eukaryota</taxon>
        <taxon>Fungi</taxon>
        <taxon>Dikarya</taxon>
        <taxon>Ascomycota</taxon>
        <taxon>Pezizomycotina</taxon>
        <taxon>Sordariomycetes</taxon>
        <taxon>Sordariomycetidae</taxon>
        <taxon>Sordariales</taxon>
        <taxon>Sordariaceae</taxon>
        <taxon>Pseudoneurospora</taxon>
    </lineage>
</organism>